<reference evidence="1" key="1">
    <citation type="submission" date="2017-02" db="EMBL/GenBank/DDBJ databases">
        <authorList>
            <person name="Regsiter A."/>
            <person name="William W."/>
        </authorList>
    </citation>
    <scope>NUCLEOTIDE SEQUENCE</scope>
    <source>
        <strain evidence="1">BdmA 4</strain>
    </source>
</reference>
<name>A0A3P3XN34_9SPIR</name>
<organism evidence="1">
    <name type="scientific">uncultured spirochete</name>
    <dbReference type="NCBI Taxonomy" id="156406"/>
    <lineage>
        <taxon>Bacteria</taxon>
        <taxon>Pseudomonadati</taxon>
        <taxon>Spirochaetota</taxon>
        <taxon>Spirochaetia</taxon>
        <taxon>Spirochaetales</taxon>
        <taxon>environmental samples</taxon>
    </lineage>
</organism>
<proteinExistence type="predicted"/>
<protein>
    <submittedName>
        <fullName evidence="1">Uncharacterized protein</fullName>
    </submittedName>
</protein>
<dbReference type="AlphaFoldDB" id="A0A3P3XN34"/>
<evidence type="ECO:0000313" key="1">
    <source>
        <dbReference type="EMBL" id="SLM17665.1"/>
    </source>
</evidence>
<accession>A0A3P3XN34</accession>
<sequence length="53" mass="6210">MTVFWARRFSIGVIASLAHAEEIQVIRLEVTNFQMRQFPQMILVDIEMLGILF</sequence>
<dbReference type="EMBL" id="FWDO01000004">
    <property type="protein sequence ID" value="SLM17665.1"/>
    <property type="molecule type" value="Genomic_DNA"/>
</dbReference>
<gene>
    <name evidence="1" type="ORF">SPIRO4BDMA_40234</name>
</gene>